<gene>
    <name evidence="2" type="ORF">A54_218</name>
</gene>
<evidence type="ECO:0000313" key="3">
    <source>
        <dbReference type="Proteomes" id="UP001236076"/>
    </source>
</evidence>
<evidence type="ECO:0008006" key="4">
    <source>
        <dbReference type="Google" id="ProtNLM"/>
    </source>
</evidence>
<proteinExistence type="predicted"/>
<dbReference type="InterPro" id="IPR009279">
    <property type="entry name" value="Portal_Mu"/>
</dbReference>
<keyword evidence="3" id="KW-1185">Reference proteome</keyword>
<sequence length="510" mass="55777">MKKKNKGRNTQVRKATSEELNVARLRMSEQGTFALAKVQVETERMKAEEIKWPQLIGTVEAMKQDATVATGLDMLYTFVEKAFKDFKVIPGKSKESQDAAEFITFCLRNMEGQTLRQFARDAATFNEYGISVVEKVYTQIQTGEYAGRFKIKNLAFRPQASLSRKNPLVYSDDGSRVVGVKQSLDSFKNYTASPLGASISGLIGSRKGNDVVIPANKLMIMTTGGSSSQALGVSPLVACYRPWREKVLIENLEVVGATKDMGGVIELKIPSAILNKAAIDPSSYEAEMVQGLMMDAANAHSGEQSFFMLPSDVKDNSPLYSMSLKGIDGMGKQYSTRDLISDRKKSILDRLGAGFLNVGNDASGSYNLSESKQTIHTQFVQRVNEIIAEALNENLLPQLLALNGIRLAEKEMPFVKFGQIVDTDMEGFSKAVQRMGAVGYLPKTPEVINRILDVLGIDYQVGEDISQEELMLLLGDNTSRSGDGFAQGTSGNGTAKISGTRDNSVSNLEN</sequence>
<dbReference type="EMBL" id="OP744025">
    <property type="protein sequence ID" value="UZZ64182.1"/>
    <property type="molecule type" value="Genomic_DNA"/>
</dbReference>
<feature type="region of interest" description="Disordered" evidence="1">
    <location>
        <begin position="483"/>
        <end position="510"/>
    </location>
</feature>
<protein>
    <recommendedName>
        <fullName evidence="4">Portal protein</fullName>
    </recommendedName>
</protein>
<organism evidence="2 3">
    <name type="scientific">Escherichia phage A5-4</name>
    <dbReference type="NCBI Taxonomy" id="2996162"/>
    <lineage>
        <taxon>Viruses</taxon>
        <taxon>Duplodnaviria</taxon>
        <taxon>Heunggongvirae</taxon>
        <taxon>Uroviricota</taxon>
        <taxon>Caudoviricetes</taxon>
        <taxon>Vequintavirinae</taxon>
    </lineage>
</organism>
<name>A0AAE9TIL4_9CAUD</name>
<reference evidence="2 3" key="1">
    <citation type="submission" date="2022-10" db="EMBL/GenBank/DDBJ databases">
        <authorList>
            <person name="Cortes-Martin A."/>
            <person name="Buttimer C.T.H."/>
            <person name="Hill C."/>
        </authorList>
    </citation>
    <scope>NUCLEOTIDE SEQUENCE [LARGE SCALE GENOMIC DNA]</scope>
</reference>
<dbReference type="Pfam" id="PF06074">
    <property type="entry name" value="Portal_Mu"/>
    <property type="match status" value="1"/>
</dbReference>
<evidence type="ECO:0000313" key="2">
    <source>
        <dbReference type="EMBL" id="UZZ64182.1"/>
    </source>
</evidence>
<dbReference type="Proteomes" id="UP001236076">
    <property type="component" value="Segment"/>
</dbReference>
<evidence type="ECO:0000256" key="1">
    <source>
        <dbReference type="SAM" id="MobiDB-lite"/>
    </source>
</evidence>
<accession>A0AAE9TIL4</accession>